<evidence type="ECO:0000313" key="6">
    <source>
        <dbReference type="Proteomes" id="UP000887565"/>
    </source>
</evidence>
<keyword evidence="2" id="KW-0597">Phosphoprotein</keyword>
<feature type="domain" description="PDZ" evidence="5">
    <location>
        <begin position="36"/>
        <end position="112"/>
    </location>
</feature>
<keyword evidence="6" id="KW-1185">Reference proteome</keyword>
<dbReference type="InterPro" id="IPR036034">
    <property type="entry name" value="PDZ_sf"/>
</dbReference>
<keyword evidence="4" id="KW-0472">Membrane</keyword>
<dbReference type="InterPro" id="IPR001478">
    <property type="entry name" value="PDZ"/>
</dbReference>
<dbReference type="InterPro" id="IPR051342">
    <property type="entry name" value="PDZ_scaffold"/>
</dbReference>
<keyword evidence="3" id="KW-0677">Repeat</keyword>
<protein>
    <submittedName>
        <fullName evidence="7">PDZ domain-containing protein</fullName>
    </submittedName>
</protein>
<evidence type="ECO:0000256" key="4">
    <source>
        <dbReference type="ARBA" id="ARBA00023136"/>
    </source>
</evidence>
<dbReference type="WBParaSite" id="nRc.2.0.1.t24899-RA">
    <property type="protein sequence ID" value="nRc.2.0.1.t24899-RA"/>
    <property type="gene ID" value="nRc.2.0.1.g24899"/>
</dbReference>
<sequence length="128" mass="13805">MKPLTDRLLNEVVDRLRSKSLELFTSLAVWSTDLVTVEVHKGNKGLGLSVLDYQDPLHPKNTVIVVRSLVPGGAAAMTGSIVPGDRILSVNNVDLTHATLEKAFNALKMAPKGTVKIELAKPLPLVDD</sequence>
<evidence type="ECO:0000256" key="1">
    <source>
        <dbReference type="ARBA" id="ARBA00004370"/>
    </source>
</evidence>
<evidence type="ECO:0000256" key="3">
    <source>
        <dbReference type="ARBA" id="ARBA00022737"/>
    </source>
</evidence>
<evidence type="ECO:0000313" key="7">
    <source>
        <dbReference type="WBParaSite" id="nRc.2.0.1.t24899-RA"/>
    </source>
</evidence>
<dbReference type="SUPFAM" id="SSF50156">
    <property type="entry name" value="PDZ domain-like"/>
    <property type="match status" value="1"/>
</dbReference>
<comment type="subcellular location">
    <subcellularLocation>
        <location evidence="1">Membrane</location>
    </subcellularLocation>
</comment>
<dbReference type="PANTHER" id="PTHR19964:SF92">
    <property type="entry name" value="PATJ HOMOLOG"/>
    <property type="match status" value="1"/>
</dbReference>
<dbReference type="Gene3D" id="2.30.42.10">
    <property type="match status" value="1"/>
</dbReference>
<dbReference type="OMA" id="DVTYITI"/>
<dbReference type="Proteomes" id="UP000887565">
    <property type="component" value="Unplaced"/>
</dbReference>
<proteinExistence type="predicted"/>
<accession>A0A915JFD3</accession>
<dbReference type="FunFam" id="2.30.42.10:FF:000070">
    <property type="entry name" value="Multiple PDZ domain protein"/>
    <property type="match status" value="1"/>
</dbReference>
<evidence type="ECO:0000259" key="5">
    <source>
        <dbReference type="PROSITE" id="PS50106"/>
    </source>
</evidence>
<dbReference type="Pfam" id="PF00595">
    <property type="entry name" value="PDZ"/>
    <property type="match status" value="1"/>
</dbReference>
<dbReference type="AlphaFoldDB" id="A0A915JFD3"/>
<organism evidence="6 7">
    <name type="scientific">Romanomermis culicivorax</name>
    <name type="common">Nematode worm</name>
    <dbReference type="NCBI Taxonomy" id="13658"/>
    <lineage>
        <taxon>Eukaryota</taxon>
        <taxon>Metazoa</taxon>
        <taxon>Ecdysozoa</taxon>
        <taxon>Nematoda</taxon>
        <taxon>Enoplea</taxon>
        <taxon>Dorylaimia</taxon>
        <taxon>Mermithida</taxon>
        <taxon>Mermithoidea</taxon>
        <taxon>Mermithidae</taxon>
        <taxon>Romanomermis</taxon>
    </lineage>
</organism>
<dbReference type="GO" id="GO:0016020">
    <property type="term" value="C:membrane"/>
    <property type="evidence" value="ECO:0007669"/>
    <property type="project" value="UniProtKB-SubCell"/>
</dbReference>
<dbReference type="PROSITE" id="PS50106">
    <property type="entry name" value="PDZ"/>
    <property type="match status" value="1"/>
</dbReference>
<dbReference type="PANTHER" id="PTHR19964">
    <property type="entry name" value="MULTIPLE PDZ DOMAIN PROTEIN"/>
    <property type="match status" value="1"/>
</dbReference>
<reference evidence="7" key="1">
    <citation type="submission" date="2022-11" db="UniProtKB">
        <authorList>
            <consortium name="WormBaseParasite"/>
        </authorList>
    </citation>
    <scope>IDENTIFICATION</scope>
</reference>
<dbReference type="SMART" id="SM00228">
    <property type="entry name" value="PDZ"/>
    <property type="match status" value="1"/>
</dbReference>
<name>A0A915JFD3_ROMCU</name>
<evidence type="ECO:0000256" key="2">
    <source>
        <dbReference type="ARBA" id="ARBA00022553"/>
    </source>
</evidence>